<feature type="compositionally biased region" description="Polar residues" evidence="8">
    <location>
        <begin position="75"/>
        <end position="89"/>
    </location>
</feature>
<evidence type="ECO:0000256" key="7">
    <source>
        <dbReference type="ARBA" id="ARBA00023242"/>
    </source>
</evidence>
<dbReference type="Gene3D" id="6.10.250.970">
    <property type="match status" value="1"/>
</dbReference>
<dbReference type="SMART" id="SM01275">
    <property type="entry name" value="MamL-1"/>
    <property type="match status" value="1"/>
</dbReference>
<keyword evidence="5" id="KW-0010">Activator</keyword>
<evidence type="ECO:0000259" key="9">
    <source>
        <dbReference type="SMART" id="SM01275"/>
    </source>
</evidence>
<dbReference type="GO" id="GO:0016607">
    <property type="term" value="C:nuclear speck"/>
    <property type="evidence" value="ECO:0007669"/>
    <property type="project" value="UniProtKB-SubCell"/>
</dbReference>
<dbReference type="InterPro" id="IPR019082">
    <property type="entry name" value="Mastermind-like_N"/>
</dbReference>
<evidence type="ECO:0000256" key="1">
    <source>
        <dbReference type="ARBA" id="ARBA00004324"/>
    </source>
</evidence>
<dbReference type="GO" id="GO:0016301">
    <property type="term" value="F:kinase activity"/>
    <property type="evidence" value="ECO:0007669"/>
    <property type="project" value="UniProtKB-KW"/>
</dbReference>
<evidence type="ECO:0000256" key="6">
    <source>
        <dbReference type="ARBA" id="ARBA00023163"/>
    </source>
</evidence>
<evidence type="ECO:0000256" key="4">
    <source>
        <dbReference type="ARBA" id="ARBA00023015"/>
    </source>
</evidence>
<dbReference type="InterPro" id="IPR046369">
    <property type="entry name" value="MAML1-3"/>
</dbReference>
<evidence type="ECO:0000313" key="11">
    <source>
        <dbReference type="Proteomes" id="UP001162480"/>
    </source>
</evidence>
<keyword evidence="7" id="KW-0539">Nucleus</keyword>
<organism evidence="10 11">
    <name type="scientific">Octopus vulgaris</name>
    <name type="common">Common octopus</name>
    <dbReference type="NCBI Taxonomy" id="6645"/>
    <lineage>
        <taxon>Eukaryota</taxon>
        <taxon>Metazoa</taxon>
        <taxon>Spiralia</taxon>
        <taxon>Lophotrochozoa</taxon>
        <taxon>Mollusca</taxon>
        <taxon>Cephalopoda</taxon>
        <taxon>Coleoidea</taxon>
        <taxon>Octopodiformes</taxon>
        <taxon>Octopoda</taxon>
        <taxon>Incirrata</taxon>
        <taxon>Octopodidae</taxon>
        <taxon>Octopus</taxon>
    </lineage>
</organism>
<comment type="similarity">
    <text evidence="2">Belongs to the mastermind family.</text>
</comment>
<dbReference type="Pfam" id="PF09596">
    <property type="entry name" value="MamL-1"/>
    <property type="match status" value="1"/>
</dbReference>
<dbReference type="EMBL" id="OX597826">
    <property type="protein sequence ID" value="CAI9731763.1"/>
    <property type="molecule type" value="Genomic_DNA"/>
</dbReference>
<sequence length="344" mass="37831">MGDLLSPSRRDVVDRLRRRVDIYRRHNHGCLQRYDPSFQSLSEQSQRETILLYRRLLASKNRSPKSKNNSKDLSGGSSEQRTSNVLTSKLKSKKENRAVSEAASSLPNADPEVLQSILENLDKEDFKGLDDFEEVYLDKENRDDTLNMFGPLTTSSPSLPPKGPPFVDTPPPGSNPLNSLYDTNQNMGGVRTPTPIQTFRGSHQPHVLSDTGPAAETLKQMAAQHQNQTYAMKSPSLGPFGDPGSDIDQFGRGNGYAGFGQAPPGMPGQNSYAYGQQPPPHLNQLRGQPVPPGYPQPMPGKTDMSLPFGATKPLSHYPDPMGVQHGIGNLQQIDLSCKKPYSEH</sequence>
<keyword evidence="4" id="KW-0805">Transcription regulation</keyword>
<comment type="subcellular location">
    <subcellularLocation>
        <location evidence="1">Nucleus speckle</location>
    </subcellularLocation>
</comment>
<evidence type="ECO:0000313" key="10">
    <source>
        <dbReference type="EMBL" id="CAI9731763.1"/>
    </source>
</evidence>
<dbReference type="AlphaFoldDB" id="A0AA36BCB9"/>
<protein>
    <submittedName>
        <fullName evidence="10">Alpha1-likeprotein kinase 1-like</fullName>
    </submittedName>
</protein>
<name>A0AA36BCB9_OCTVU</name>
<proteinExistence type="inferred from homology"/>
<feature type="compositionally biased region" description="Pro residues" evidence="8">
    <location>
        <begin position="289"/>
        <end position="298"/>
    </location>
</feature>
<dbReference type="PANTHER" id="PTHR15692">
    <property type="entry name" value="MASTERMIND-LIKE"/>
    <property type="match status" value="1"/>
</dbReference>
<dbReference type="PANTHER" id="PTHR15692:SF20">
    <property type="entry name" value="NEUROGENIC MASTERMIND-LIKE N-TERMINAL DOMAIN-CONTAINING PROTEIN"/>
    <property type="match status" value="1"/>
</dbReference>
<evidence type="ECO:0000256" key="2">
    <source>
        <dbReference type="ARBA" id="ARBA00008081"/>
    </source>
</evidence>
<feature type="region of interest" description="Disordered" evidence="8">
    <location>
        <begin position="255"/>
        <end position="325"/>
    </location>
</feature>
<keyword evidence="6" id="KW-0804">Transcription</keyword>
<gene>
    <name evidence="10" type="ORF">OCTVUL_1B013956</name>
</gene>
<reference evidence="10" key="1">
    <citation type="submission" date="2023-08" db="EMBL/GenBank/DDBJ databases">
        <authorList>
            <person name="Alioto T."/>
            <person name="Alioto T."/>
            <person name="Gomez Garrido J."/>
        </authorList>
    </citation>
    <scope>NUCLEOTIDE SEQUENCE</scope>
</reference>
<dbReference type="InterPro" id="IPR046370">
    <property type="entry name" value="MAML_N_sf"/>
</dbReference>
<feature type="domain" description="Neurogenic mastermind-like N-terminal" evidence="9">
    <location>
        <begin position="7"/>
        <end position="65"/>
    </location>
</feature>
<keyword evidence="11" id="KW-1185">Reference proteome</keyword>
<dbReference type="GO" id="GO:0003713">
    <property type="term" value="F:transcription coactivator activity"/>
    <property type="evidence" value="ECO:0007669"/>
    <property type="project" value="InterPro"/>
</dbReference>
<evidence type="ECO:0000256" key="8">
    <source>
        <dbReference type="SAM" id="MobiDB-lite"/>
    </source>
</evidence>
<feature type="region of interest" description="Disordered" evidence="8">
    <location>
        <begin position="61"/>
        <end position="108"/>
    </location>
</feature>
<evidence type="ECO:0000256" key="3">
    <source>
        <dbReference type="ARBA" id="ARBA00022976"/>
    </source>
</evidence>
<evidence type="ECO:0000256" key="5">
    <source>
        <dbReference type="ARBA" id="ARBA00023159"/>
    </source>
</evidence>
<accession>A0AA36BCB9</accession>
<dbReference type="Proteomes" id="UP001162480">
    <property type="component" value="Chromosome 13"/>
</dbReference>
<dbReference type="GO" id="GO:0007221">
    <property type="term" value="P:positive regulation of transcription of Notch receptor target"/>
    <property type="evidence" value="ECO:0007669"/>
    <property type="project" value="InterPro"/>
</dbReference>
<keyword evidence="3" id="KW-0914">Notch signaling pathway</keyword>